<evidence type="ECO:0000256" key="1">
    <source>
        <dbReference type="SAM" id="Phobius"/>
    </source>
</evidence>
<keyword evidence="3" id="KW-1185">Reference proteome</keyword>
<sequence>MPTNLKLEGKSLQFLRLILAITASIYRISVIVSIVNFIQQDLLKLAIPLIITQLFMIGSSVFGIVSSQNQQSFKDNILRELVYLIPNIKKNEQGPHWPSSFSLLSKVYGHFLEMIYLMAIIIFTEKTSLNDQIVQILNFFLLVFILESQYAKNNVSLFQLLSNVILRFAARSLFLGQFLLCHRSIYFFVFDLIVVVLFISFSGIEELQQNAFTFGYKYDEPKEKLSSSFPENLILPPLSFGIHFIKSSKSENEELDVEKENIFSGIQVIHIAAMILFDLVFNNWEQNKTFRRILHIYLIILFYQFIKSLIWLFKFLMYGPIVRTLLVDCQDLAFVSDANLQKQYFRFKPLQKIINLKFQNFQAYQFKRIVKILMQTQKQFNIFMKCGQFDDEFVTAKSENAIYLYISNIEFTSTIVSLIAEEQYYQLPFQIKVSEQVTQFKEKFLLNEFVQNYQIIPNIAEDSDMNNCIIHFKLIVLQSVVFQKFIQSELHFMPKQIFYDIFDE</sequence>
<evidence type="ECO:0000313" key="3">
    <source>
        <dbReference type="Proteomes" id="UP000009168"/>
    </source>
</evidence>
<keyword evidence="1" id="KW-0472">Membrane</keyword>
<keyword evidence="1" id="KW-1133">Transmembrane helix</keyword>
<dbReference type="HOGENOM" id="CLU_432488_0_0_1"/>
<protein>
    <submittedName>
        <fullName evidence="2">Transmembrane protein, putative</fullName>
    </submittedName>
</protein>
<evidence type="ECO:0000313" key="2">
    <source>
        <dbReference type="EMBL" id="EAR87913.2"/>
    </source>
</evidence>
<feature type="transmembrane region" description="Helical" evidence="1">
    <location>
        <begin position="186"/>
        <end position="204"/>
    </location>
</feature>
<feature type="transmembrane region" description="Helical" evidence="1">
    <location>
        <begin position="293"/>
        <end position="313"/>
    </location>
</feature>
<gene>
    <name evidence="2" type="ORF">TTHERM_00008750</name>
</gene>
<feature type="transmembrane region" description="Helical" evidence="1">
    <location>
        <begin position="14"/>
        <end position="38"/>
    </location>
</feature>
<keyword evidence="1 2" id="KW-0812">Transmembrane</keyword>
<dbReference type="EMBL" id="GG662845">
    <property type="protein sequence ID" value="EAR87913.2"/>
    <property type="molecule type" value="Genomic_DNA"/>
</dbReference>
<dbReference type="AlphaFoldDB" id="Q22S59"/>
<dbReference type="RefSeq" id="XP_001008158.2">
    <property type="nucleotide sequence ID" value="XM_001008158.2"/>
</dbReference>
<dbReference type="GeneID" id="7831389"/>
<proteinExistence type="predicted"/>
<reference evidence="3" key="1">
    <citation type="journal article" date="2006" name="PLoS Biol.">
        <title>Macronuclear genome sequence of the ciliate Tetrahymena thermophila, a model eukaryote.</title>
        <authorList>
            <person name="Eisen J.A."/>
            <person name="Coyne R.S."/>
            <person name="Wu M."/>
            <person name="Wu D."/>
            <person name="Thiagarajan M."/>
            <person name="Wortman J.R."/>
            <person name="Badger J.H."/>
            <person name="Ren Q."/>
            <person name="Amedeo P."/>
            <person name="Jones K.M."/>
            <person name="Tallon L.J."/>
            <person name="Delcher A.L."/>
            <person name="Salzberg S.L."/>
            <person name="Silva J.C."/>
            <person name="Haas B.J."/>
            <person name="Majoros W.H."/>
            <person name="Farzad M."/>
            <person name="Carlton J.M."/>
            <person name="Smith R.K. Jr."/>
            <person name="Garg J."/>
            <person name="Pearlman R.E."/>
            <person name="Karrer K.M."/>
            <person name="Sun L."/>
            <person name="Manning G."/>
            <person name="Elde N.C."/>
            <person name="Turkewitz A.P."/>
            <person name="Asai D.J."/>
            <person name="Wilkes D.E."/>
            <person name="Wang Y."/>
            <person name="Cai H."/>
            <person name="Collins K."/>
            <person name="Stewart B.A."/>
            <person name="Lee S.R."/>
            <person name="Wilamowska K."/>
            <person name="Weinberg Z."/>
            <person name="Ruzzo W.L."/>
            <person name="Wloga D."/>
            <person name="Gaertig J."/>
            <person name="Frankel J."/>
            <person name="Tsao C.-C."/>
            <person name="Gorovsky M.A."/>
            <person name="Keeling P.J."/>
            <person name="Waller R.F."/>
            <person name="Patron N.J."/>
            <person name="Cherry J.M."/>
            <person name="Stover N.A."/>
            <person name="Krieger C.J."/>
            <person name="del Toro C."/>
            <person name="Ryder H.F."/>
            <person name="Williamson S.C."/>
            <person name="Barbeau R.A."/>
            <person name="Hamilton E.P."/>
            <person name="Orias E."/>
        </authorList>
    </citation>
    <scope>NUCLEOTIDE SEQUENCE [LARGE SCALE GENOMIC DNA]</scope>
    <source>
        <strain evidence="3">SB210</strain>
    </source>
</reference>
<feature type="transmembrane region" description="Helical" evidence="1">
    <location>
        <begin position="262"/>
        <end position="281"/>
    </location>
</feature>
<feature type="transmembrane region" description="Helical" evidence="1">
    <location>
        <begin position="45"/>
        <end position="65"/>
    </location>
</feature>
<name>Q22S59_TETTS</name>
<accession>Q22S59</accession>
<dbReference type="Proteomes" id="UP000009168">
    <property type="component" value="Unassembled WGS sequence"/>
</dbReference>
<dbReference type="KEGG" id="tet:TTHERM_00008750"/>
<organism evidence="2 3">
    <name type="scientific">Tetrahymena thermophila (strain SB210)</name>
    <dbReference type="NCBI Taxonomy" id="312017"/>
    <lineage>
        <taxon>Eukaryota</taxon>
        <taxon>Sar</taxon>
        <taxon>Alveolata</taxon>
        <taxon>Ciliophora</taxon>
        <taxon>Intramacronucleata</taxon>
        <taxon>Oligohymenophorea</taxon>
        <taxon>Hymenostomatida</taxon>
        <taxon>Tetrahymenina</taxon>
        <taxon>Tetrahymenidae</taxon>
        <taxon>Tetrahymena</taxon>
    </lineage>
</organism>
<dbReference type="InParanoid" id="Q22S59"/>